<comment type="caution">
    <text evidence="1">The sequence shown here is derived from an EMBL/GenBank/DDBJ whole genome shotgun (WGS) entry which is preliminary data.</text>
</comment>
<reference evidence="1" key="1">
    <citation type="submission" date="2021-06" db="EMBL/GenBank/DDBJ databases">
        <authorList>
            <person name="Kallberg Y."/>
            <person name="Tangrot J."/>
            <person name="Rosling A."/>
        </authorList>
    </citation>
    <scope>NUCLEOTIDE SEQUENCE</scope>
    <source>
        <strain evidence="1">BR232B</strain>
    </source>
</reference>
<gene>
    <name evidence="1" type="ORF">PBRASI_LOCUS4450</name>
</gene>
<evidence type="ECO:0000313" key="2">
    <source>
        <dbReference type="Proteomes" id="UP000789739"/>
    </source>
</evidence>
<proteinExistence type="predicted"/>
<evidence type="ECO:0000313" key="1">
    <source>
        <dbReference type="EMBL" id="CAG8538130.1"/>
    </source>
</evidence>
<organism evidence="1 2">
    <name type="scientific">Paraglomus brasilianum</name>
    <dbReference type="NCBI Taxonomy" id="144538"/>
    <lineage>
        <taxon>Eukaryota</taxon>
        <taxon>Fungi</taxon>
        <taxon>Fungi incertae sedis</taxon>
        <taxon>Mucoromycota</taxon>
        <taxon>Glomeromycotina</taxon>
        <taxon>Glomeromycetes</taxon>
        <taxon>Paraglomerales</taxon>
        <taxon>Paraglomeraceae</taxon>
        <taxon>Paraglomus</taxon>
    </lineage>
</organism>
<accession>A0A9N9AS47</accession>
<dbReference type="AlphaFoldDB" id="A0A9N9AS47"/>
<protein>
    <submittedName>
        <fullName evidence="1">10911_t:CDS:1</fullName>
    </submittedName>
</protein>
<sequence length="84" mass="9698">MHTPDCISKCTNQQLVSTRGGCSWYAYTRYEGGYYVRTLQAIQLCYRSWDKIAAKTIAASCKDFPNINRMKIDLADNPNDLYFE</sequence>
<name>A0A9N9AS47_9GLOM</name>
<keyword evidence="2" id="KW-1185">Reference proteome</keyword>
<dbReference type="Proteomes" id="UP000789739">
    <property type="component" value="Unassembled WGS sequence"/>
</dbReference>
<dbReference type="EMBL" id="CAJVPI010000461">
    <property type="protein sequence ID" value="CAG8538130.1"/>
    <property type="molecule type" value="Genomic_DNA"/>
</dbReference>